<dbReference type="GO" id="GO:0085020">
    <property type="term" value="P:protein K6-linked ubiquitination"/>
    <property type="evidence" value="ECO:0007669"/>
    <property type="project" value="TreeGrafter"/>
</dbReference>
<dbReference type="Proteomes" id="UP000256328">
    <property type="component" value="Unassembled WGS sequence"/>
</dbReference>
<evidence type="ECO:0000256" key="1">
    <source>
        <dbReference type="ARBA" id="ARBA00022737"/>
    </source>
</evidence>
<dbReference type="SUPFAM" id="SSF48403">
    <property type="entry name" value="Ankyrin repeat"/>
    <property type="match status" value="1"/>
</dbReference>
<dbReference type="Pfam" id="PF12796">
    <property type="entry name" value="Ank_2"/>
    <property type="match status" value="1"/>
</dbReference>
<dbReference type="PROSITE" id="PS50297">
    <property type="entry name" value="ANK_REP_REGION"/>
    <property type="match status" value="1"/>
</dbReference>
<accession>A0A3D8SZC8</accession>
<keyword evidence="2 3" id="KW-0040">ANK repeat</keyword>
<dbReference type="InterPro" id="IPR002110">
    <property type="entry name" value="Ankyrin_rpt"/>
</dbReference>
<gene>
    <name evidence="4" type="ORF">BP5796_02848</name>
</gene>
<dbReference type="SMART" id="SM00248">
    <property type="entry name" value="ANK"/>
    <property type="match status" value="3"/>
</dbReference>
<dbReference type="AlphaFoldDB" id="A0A3D8SZC8"/>
<dbReference type="InterPro" id="IPR036770">
    <property type="entry name" value="Ankyrin_rpt-contain_sf"/>
</dbReference>
<organism evidence="4 5">
    <name type="scientific">Coleophoma crateriformis</name>
    <dbReference type="NCBI Taxonomy" id="565419"/>
    <lineage>
        <taxon>Eukaryota</taxon>
        <taxon>Fungi</taxon>
        <taxon>Dikarya</taxon>
        <taxon>Ascomycota</taxon>
        <taxon>Pezizomycotina</taxon>
        <taxon>Leotiomycetes</taxon>
        <taxon>Helotiales</taxon>
        <taxon>Dermateaceae</taxon>
        <taxon>Coleophoma</taxon>
    </lineage>
</organism>
<dbReference type="Gene3D" id="1.25.40.20">
    <property type="entry name" value="Ankyrin repeat-containing domain"/>
    <property type="match status" value="1"/>
</dbReference>
<evidence type="ECO:0000256" key="3">
    <source>
        <dbReference type="PROSITE-ProRule" id="PRU00023"/>
    </source>
</evidence>
<keyword evidence="1" id="KW-0677">Repeat</keyword>
<dbReference type="PROSITE" id="PS50088">
    <property type="entry name" value="ANK_REPEAT"/>
    <property type="match status" value="1"/>
</dbReference>
<keyword evidence="5" id="KW-1185">Reference proteome</keyword>
<dbReference type="PANTHER" id="PTHR24171:SF11">
    <property type="entry name" value="26S PROTEASOME NON-ATPASE REGULATORY SUBUNIT 10"/>
    <property type="match status" value="1"/>
</dbReference>
<sequence length="206" mass="22817">MSNLQKIFCLPCLGSRKVTAKQGKAVPDSKAPLRSTASASLPYDEKIQHESTYTLTATPEKPVREPSILSATTTICADDGKQDLSGRQARRVGVRSNDHRLYQAAAGGHLEEVQRLLQAGFNPSDRTMFDWSPLHWAAHNDLVHGHEIVKLLVEYGADIDQVSDTGSTPLDMARRANRTQNVKFLEQLGAKSRMQLIVEYDGDEFV</sequence>
<evidence type="ECO:0000256" key="2">
    <source>
        <dbReference type="ARBA" id="ARBA00023043"/>
    </source>
</evidence>
<dbReference type="PANTHER" id="PTHR24171">
    <property type="entry name" value="ANKYRIN REPEAT DOMAIN-CONTAINING PROTEIN 39-RELATED"/>
    <property type="match status" value="1"/>
</dbReference>
<dbReference type="OrthoDB" id="3499705at2759"/>
<comment type="caution">
    <text evidence="4">The sequence shown here is derived from an EMBL/GenBank/DDBJ whole genome shotgun (WGS) entry which is preliminary data.</text>
</comment>
<proteinExistence type="predicted"/>
<feature type="repeat" description="ANK" evidence="3">
    <location>
        <begin position="129"/>
        <end position="164"/>
    </location>
</feature>
<name>A0A3D8SZC8_9HELO</name>
<protein>
    <submittedName>
        <fullName evidence="4">Uncharacterized protein</fullName>
    </submittedName>
</protein>
<evidence type="ECO:0000313" key="5">
    <source>
        <dbReference type="Proteomes" id="UP000256328"/>
    </source>
</evidence>
<dbReference type="EMBL" id="PDLN01000003">
    <property type="protein sequence ID" value="RDW91683.1"/>
    <property type="molecule type" value="Genomic_DNA"/>
</dbReference>
<evidence type="ECO:0000313" key="4">
    <source>
        <dbReference type="EMBL" id="RDW91683.1"/>
    </source>
</evidence>
<dbReference type="GO" id="GO:0004842">
    <property type="term" value="F:ubiquitin-protein transferase activity"/>
    <property type="evidence" value="ECO:0007669"/>
    <property type="project" value="TreeGrafter"/>
</dbReference>
<reference evidence="4 5" key="1">
    <citation type="journal article" date="2018" name="IMA Fungus">
        <title>IMA Genome-F 9: Draft genome sequence of Annulohypoxylon stygium, Aspergillus mulundensis, Berkeleyomyces basicola (syn. Thielaviopsis basicola), Ceratocystis smalleyi, two Cercospora beticola strains, Coleophoma cylindrospora, Fusarium fracticaudum, Phialophora cf. hyalina, and Morchella septimelata.</title>
        <authorList>
            <person name="Wingfield B.D."/>
            <person name="Bills G.F."/>
            <person name="Dong Y."/>
            <person name="Huang W."/>
            <person name="Nel W.J."/>
            <person name="Swalarsk-Parry B.S."/>
            <person name="Vaghefi N."/>
            <person name="Wilken P.M."/>
            <person name="An Z."/>
            <person name="de Beer Z.W."/>
            <person name="De Vos L."/>
            <person name="Chen L."/>
            <person name="Duong T.A."/>
            <person name="Gao Y."/>
            <person name="Hammerbacher A."/>
            <person name="Kikkert J.R."/>
            <person name="Li Y."/>
            <person name="Li H."/>
            <person name="Li K."/>
            <person name="Li Q."/>
            <person name="Liu X."/>
            <person name="Ma X."/>
            <person name="Naidoo K."/>
            <person name="Pethybridge S.J."/>
            <person name="Sun J."/>
            <person name="Steenkamp E.T."/>
            <person name="van der Nest M.A."/>
            <person name="van Wyk S."/>
            <person name="Wingfield M.J."/>
            <person name="Xiong C."/>
            <person name="Yue Q."/>
            <person name="Zhang X."/>
        </authorList>
    </citation>
    <scope>NUCLEOTIDE SEQUENCE [LARGE SCALE GENOMIC DNA]</scope>
    <source>
        <strain evidence="4 5">BP5796</strain>
    </source>
</reference>